<sequence>MTKEGLLECALYSSASIHQPHALKAFLAASFLQTAFEQNDAIWSQVSKLISKSELTVTGEFSVQVEAPKFSQVRIARILQSGIYPAAYQAMWQWHEQKGFESIFEFYADLASKQSDTLSHNITILLAFKCMYPLLKSGQIPVFLNRMTEFVTSTYYIHSSFPISRNSKEISLSTLLDACLKQPHFFGHNLISLAWLIRSKETFTPTQLAQIYLHLYNQATLPLEDPEDMLDESILKSLESSSATFQQNINALIFDDCINLHQVTLADALVLLEKEFPSHSNEINKIAKYFAVWLKN</sequence>
<comment type="caution">
    <text evidence="1">The sequence shown here is derived from an EMBL/GenBank/DDBJ whole genome shotgun (WGS) entry which is preliminary data.</text>
</comment>
<dbReference type="EMBL" id="JBHRYN010000060">
    <property type="protein sequence ID" value="MFC3702933.1"/>
    <property type="molecule type" value="Genomic_DNA"/>
</dbReference>
<dbReference type="Proteomes" id="UP001595710">
    <property type="component" value="Unassembled WGS sequence"/>
</dbReference>
<accession>A0ABV7WWN9</accession>
<evidence type="ECO:0000313" key="2">
    <source>
        <dbReference type="Proteomes" id="UP001595710"/>
    </source>
</evidence>
<organism evidence="1 2">
    <name type="scientific">Reinekea marina</name>
    <dbReference type="NCBI Taxonomy" id="1310421"/>
    <lineage>
        <taxon>Bacteria</taxon>
        <taxon>Pseudomonadati</taxon>
        <taxon>Pseudomonadota</taxon>
        <taxon>Gammaproteobacteria</taxon>
        <taxon>Oceanospirillales</taxon>
        <taxon>Saccharospirillaceae</taxon>
        <taxon>Reinekea</taxon>
    </lineage>
</organism>
<gene>
    <name evidence="1" type="ORF">ACFOND_14965</name>
</gene>
<protein>
    <submittedName>
        <fullName evidence="1">Uncharacterized protein</fullName>
    </submittedName>
</protein>
<dbReference type="RefSeq" id="WP_290282441.1">
    <property type="nucleotide sequence ID" value="NZ_JAUFQI010000001.1"/>
</dbReference>
<evidence type="ECO:0000313" key="1">
    <source>
        <dbReference type="EMBL" id="MFC3702933.1"/>
    </source>
</evidence>
<keyword evidence="2" id="KW-1185">Reference proteome</keyword>
<proteinExistence type="predicted"/>
<reference evidence="2" key="1">
    <citation type="journal article" date="2019" name="Int. J. Syst. Evol. Microbiol.">
        <title>The Global Catalogue of Microorganisms (GCM) 10K type strain sequencing project: providing services to taxonomists for standard genome sequencing and annotation.</title>
        <authorList>
            <consortium name="The Broad Institute Genomics Platform"/>
            <consortium name="The Broad Institute Genome Sequencing Center for Infectious Disease"/>
            <person name="Wu L."/>
            <person name="Ma J."/>
        </authorList>
    </citation>
    <scope>NUCLEOTIDE SEQUENCE [LARGE SCALE GENOMIC DNA]</scope>
    <source>
        <strain evidence="2">CECT 8288</strain>
    </source>
</reference>
<name>A0ABV7WWN9_9GAMM</name>